<feature type="region of interest" description="Disordered" evidence="1">
    <location>
        <begin position="14"/>
        <end position="100"/>
    </location>
</feature>
<feature type="non-terminal residue" evidence="2">
    <location>
        <position position="176"/>
    </location>
</feature>
<accession>A0A0F9M9A8</accession>
<sequence length="176" mass="19020">MAADQELMTEIEAAVDEVEAETQSVEAEVTETGEEEPKIEETQATEETQETHETQEAGAAEENKEDDGGGSEKVIEGDEEAAKKLKEAPDETITPVRPRLSDEVLTQAARVGISIADAREFGSEAALLRVIDITGKSPAAAEAKENPLDALPKLDPEHYDEDVIKTFDTLKGVVQE</sequence>
<protein>
    <submittedName>
        <fullName evidence="2">Uncharacterized protein</fullName>
    </submittedName>
</protein>
<dbReference type="EMBL" id="LAZR01005169">
    <property type="protein sequence ID" value="KKN02259.1"/>
    <property type="molecule type" value="Genomic_DNA"/>
</dbReference>
<evidence type="ECO:0000256" key="1">
    <source>
        <dbReference type="SAM" id="MobiDB-lite"/>
    </source>
</evidence>
<dbReference type="AlphaFoldDB" id="A0A0F9M9A8"/>
<feature type="compositionally biased region" description="Basic and acidic residues" evidence="1">
    <location>
        <begin position="73"/>
        <end position="89"/>
    </location>
</feature>
<comment type="caution">
    <text evidence="2">The sequence shown here is derived from an EMBL/GenBank/DDBJ whole genome shotgun (WGS) entry which is preliminary data.</text>
</comment>
<organism evidence="2">
    <name type="scientific">marine sediment metagenome</name>
    <dbReference type="NCBI Taxonomy" id="412755"/>
    <lineage>
        <taxon>unclassified sequences</taxon>
        <taxon>metagenomes</taxon>
        <taxon>ecological metagenomes</taxon>
    </lineage>
</organism>
<gene>
    <name evidence="2" type="ORF">LCGC14_1119590</name>
</gene>
<evidence type="ECO:0000313" key="2">
    <source>
        <dbReference type="EMBL" id="KKN02259.1"/>
    </source>
</evidence>
<proteinExistence type="predicted"/>
<name>A0A0F9M9A8_9ZZZZ</name>
<reference evidence="2" key="1">
    <citation type="journal article" date="2015" name="Nature">
        <title>Complex archaea that bridge the gap between prokaryotes and eukaryotes.</title>
        <authorList>
            <person name="Spang A."/>
            <person name="Saw J.H."/>
            <person name="Jorgensen S.L."/>
            <person name="Zaremba-Niedzwiedzka K."/>
            <person name="Martijn J."/>
            <person name="Lind A.E."/>
            <person name="van Eijk R."/>
            <person name="Schleper C."/>
            <person name="Guy L."/>
            <person name="Ettema T.J."/>
        </authorList>
    </citation>
    <scope>NUCLEOTIDE SEQUENCE</scope>
</reference>